<dbReference type="AlphaFoldDB" id="A0A2A9DL31"/>
<dbReference type="Proteomes" id="UP000221653">
    <property type="component" value="Unassembled WGS sequence"/>
</dbReference>
<protein>
    <recommendedName>
        <fullName evidence="4">Integral membrane protein</fullName>
    </recommendedName>
</protein>
<gene>
    <name evidence="2" type="ORF">ATK06_0124</name>
</gene>
<evidence type="ECO:0000256" key="1">
    <source>
        <dbReference type="SAM" id="Phobius"/>
    </source>
</evidence>
<evidence type="ECO:0000313" key="3">
    <source>
        <dbReference type="Proteomes" id="UP000221653"/>
    </source>
</evidence>
<accession>A0A2A9DL31</accession>
<reference evidence="2 3" key="1">
    <citation type="submission" date="2017-10" db="EMBL/GenBank/DDBJ databases">
        <title>Sequencing the genomes of 1000 actinobacteria strains.</title>
        <authorList>
            <person name="Klenk H.-P."/>
        </authorList>
    </citation>
    <scope>NUCLEOTIDE SEQUENCE [LARGE SCALE GENOMIC DNA]</scope>
    <source>
        <strain evidence="2 3">DSM 20688</strain>
    </source>
</reference>
<feature type="transmembrane region" description="Helical" evidence="1">
    <location>
        <begin position="44"/>
        <end position="68"/>
    </location>
</feature>
<name>A0A2A9DL31_9CORY</name>
<proteinExistence type="predicted"/>
<keyword evidence="1" id="KW-0812">Transmembrane</keyword>
<feature type="transmembrane region" description="Helical" evidence="1">
    <location>
        <begin position="7"/>
        <end position="24"/>
    </location>
</feature>
<evidence type="ECO:0000313" key="2">
    <source>
        <dbReference type="EMBL" id="PFG27076.1"/>
    </source>
</evidence>
<comment type="caution">
    <text evidence="2">The sequence shown here is derived from an EMBL/GenBank/DDBJ whole genome shotgun (WGS) entry which is preliminary data.</text>
</comment>
<keyword evidence="3" id="KW-1185">Reference proteome</keyword>
<keyword evidence="1" id="KW-0472">Membrane</keyword>
<feature type="transmembrane region" description="Helical" evidence="1">
    <location>
        <begin position="98"/>
        <end position="118"/>
    </location>
</feature>
<organism evidence="2 3">
    <name type="scientific">Corynebacterium renale</name>
    <dbReference type="NCBI Taxonomy" id="1724"/>
    <lineage>
        <taxon>Bacteria</taxon>
        <taxon>Bacillati</taxon>
        <taxon>Actinomycetota</taxon>
        <taxon>Actinomycetes</taxon>
        <taxon>Mycobacteriales</taxon>
        <taxon>Corynebacteriaceae</taxon>
        <taxon>Corynebacterium</taxon>
    </lineage>
</organism>
<feature type="transmembrane region" description="Helical" evidence="1">
    <location>
        <begin position="75"/>
        <end position="92"/>
    </location>
</feature>
<evidence type="ECO:0008006" key="4">
    <source>
        <dbReference type="Google" id="ProtNLM"/>
    </source>
</evidence>
<dbReference type="EMBL" id="PDJF01000001">
    <property type="protein sequence ID" value="PFG27076.1"/>
    <property type="molecule type" value="Genomic_DNA"/>
</dbReference>
<sequence length="132" mass="14431">MKIGAGIAIVQSLVVIAYAILLIVRQFLGYEDQSIVNEGENNMAWVGTGTAAFMLIIFGFVTFAAITLIRGKHHWGRGPIAILQMLLLPMSFQMFQGGAVLLAIVTALSAIICLVMLFNRQSVEWAASAYRR</sequence>
<dbReference type="OrthoDB" id="4775239at2"/>
<keyword evidence="1" id="KW-1133">Transmembrane helix</keyword>